<reference evidence="2" key="1">
    <citation type="journal article" date="2020" name="Stud. Mycol.">
        <title>101 Dothideomycetes genomes: a test case for predicting lifestyles and emergence of pathogens.</title>
        <authorList>
            <person name="Haridas S."/>
            <person name="Albert R."/>
            <person name="Binder M."/>
            <person name="Bloem J."/>
            <person name="Labutti K."/>
            <person name="Salamov A."/>
            <person name="Andreopoulos B."/>
            <person name="Baker S."/>
            <person name="Barry K."/>
            <person name="Bills G."/>
            <person name="Bluhm B."/>
            <person name="Cannon C."/>
            <person name="Castanera R."/>
            <person name="Culley D."/>
            <person name="Daum C."/>
            <person name="Ezra D."/>
            <person name="Gonzalez J."/>
            <person name="Henrissat B."/>
            <person name="Kuo A."/>
            <person name="Liang C."/>
            <person name="Lipzen A."/>
            <person name="Lutzoni F."/>
            <person name="Magnuson J."/>
            <person name="Mondo S."/>
            <person name="Nolan M."/>
            <person name="Ohm R."/>
            <person name="Pangilinan J."/>
            <person name="Park H.-J."/>
            <person name="Ramirez L."/>
            <person name="Alfaro M."/>
            <person name="Sun H."/>
            <person name="Tritt A."/>
            <person name="Yoshinaga Y."/>
            <person name="Zwiers L.-H."/>
            <person name="Turgeon B."/>
            <person name="Goodwin S."/>
            <person name="Spatafora J."/>
            <person name="Crous P."/>
            <person name="Grigoriev I."/>
        </authorList>
    </citation>
    <scope>NUCLEOTIDE SEQUENCE</scope>
    <source>
        <strain evidence="2">CBS 130266</strain>
    </source>
</reference>
<dbReference type="PANTHER" id="PTHR38790">
    <property type="entry name" value="2EXR DOMAIN-CONTAINING PROTEIN-RELATED"/>
    <property type="match status" value="1"/>
</dbReference>
<evidence type="ECO:0000313" key="2">
    <source>
        <dbReference type="EMBL" id="KAF2420514.1"/>
    </source>
</evidence>
<comment type="caution">
    <text evidence="2">The sequence shown here is derived from an EMBL/GenBank/DDBJ whole genome shotgun (WGS) entry which is preliminary data.</text>
</comment>
<proteinExistence type="predicted"/>
<sequence>MLLLPSKLFPFFQKFPKEVRDLIYKFVLADRMVHIGWEVNPLANDSDTTAQLRNEGKVYHSLCRCRQTGEDVHDMFKNSADKLSALFAFDRHRACIFSPSNHKAGNFHDTYDDPPLDNYGPVMTEIPGTGLDLLDTSYLTVALLRSCRRIYYEAGLLIYNANTFSFRNLLSFAVFIATLFPAQARQIKSIHVETRLEYPDRQWQHSIAHPRTTLDLLGNLRHVQVDMELAWDSADVSSSAKYYIQKHSDLGKHADDGFLEFRRCHLDTARVILGPSGNLAEMRDLATTIEKGLLEKWDEHAHRDKIMKVYEANLVTKKEKLAAAIIQGKMKPEVRAKQEAEIRKSEAWQAKMIASVAKKNEKALAIEAGK</sequence>
<dbReference type="InterPro" id="IPR056632">
    <property type="entry name" value="DUF7730"/>
</dbReference>
<evidence type="ECO:0000313" key="3">
    <source>
        <dbReference type="Proteomes" id="UP000800235"/>
    </source>
</evidence>
<gene>
    <name evidence="2" type="ORF">EJ08DRAFT_665576</name>
</gene>
<dbReference type="AlphaFoldDB" id="A0A9P4NG76"/>
<accession>A0A9P4NG76</accession>
<dbReference type="EMBL" id="MU007109">
    <property type="protein sequence ID" value="KAF2420514.1"/>
    <property type="molecule type" value="Genomic_DNA"/>
</dbReference>
<dbReference type="PANTHER" id="PTHR38790:SF4">
    <property type="entry name" value="2EXR DOMAIN-CONTAINING PROTEIN"/>
    <property type="match status" value="1"/>
</dbReference>
<organism evidence="2 3">
    <name type="scientific">Tothia fuscella</name>
    <dbReference type="NCBI Taxonomy" id="1048955"/>
    <lineage>
        <taxon>Eukaryota</taxon>
        <taxon>Fungi</taxon>
        <taxon>Dikarya</taxon>
        <taxon>Ascomycota</taxon>
        <taxon>Pezizomycotina</taxon>
        <taxon>Dothideomycetes</taxon>
        <taxon>Pleosporomycetidae</taxon>
        <taxon>Venturiales</taxon>
        <taxon>Cylindrosympodiaceae</taxon>
        <taxon>Tothia</taxon>
    </lineage>
</organism>
<protein>
    <recommendedName>
        <fullName evidence="1">DUF7730 domain-containing protein</fullName>
    </recommendedName>
</protein>
<name>A0A9P4NG76_9PEZI</name>
<keyword evidence="3" id="KW-1185">Reference proteome</keyword>
<feature type="domain" description="DUF7730" evidence="1">
    <location>
        <begin position="140"/>
        <end position="197"/>
    </location>
</feature>
<evidence type="ECO:0000259" key="1">
    <source>
        <dbReference type="Pfam" id="PF24864"/>
    </source>
</evidence>
<dbReference type="OrthoDB" id="5413827at2759"/>
<dbReference type="Proteomes" id="UP000800235">
    <property type="component" value="Unassembled WGS sequence"/>
</dbReference>
<dbReference type="Pfam" id="PF24864">
    <property type="entry name" value="DUF7730"/>
    <property type="match status" value="1"/>
</dbReference>